<reference evidence="2" key="2">
    <citation type="submission" date="2025-08" db="UniProtKB">
        <authorList>
            <consortium name="Ensembl"/>
        </authorList>
    </citation>
    <scope>IDENTIFICATION</scope>
</reference>
<dbReference type="InParanoid" id="A0A667X2N1"/>
<evidence type="ECO:0000313" key="3">
    <source>
        <dbReference type="Proteomes" id="UP000472263"/>
    </source>
</evidence>
<dbReference type="PROSITE" id="PS50878">
    <property type="entry name" value="RT_POL"/>
    <property type="match status" value="1"/>
</dbReference>
<reference evidence="2" key="3">
    <citation type="submission" date="2025-09" db="UniProtKB">
        <authorList>
            <consortium name="Ensembl"/>
        </authorList>
    </citation>
    <scope>IDENTIFICATION</scope>
</reference>
<evidence type="ECO:0000259" key="1">
    <source>
        <dbReference type="PROSITE" id="PS50878"/>
    </source>
</evidence>
<sequence>NCGNLITHCLKMMKQFESGDKAGRMLALQLKQVESKRTIPAIRDPKGIIIRDPKLINLAFRDFYYRLYQTECPLQDHCMENFLKNISLPVLDVTQKDKLEIPITSSEVESAIKSLSSGKTPGSDGFTSEFYKCFAASLSPLLEKLYNDLIENQSVPVTMRSATICLVPKPGKDHELVNNFRPISLLNNDYKVFEKILALRLEEVIPFLVNLDQVGFVAGRQSANNMRRLFQVMACASSLRRPAVAISLDAEKAFDRIEWPYLFNVLTKYGFGPTCMKWFRTLYYKPISSIRSNNILSDPFQLYRGTRQGSTVSPLIFILALEPLACAIRETSEIAGISMGGHQFKINLYADDILLTLMDPIKSIPKVLEIMNSFGSFSGYKINWNKCEAIPLNHYTYPVHLGSAPFVWKSDGLKYLGVIIKTPVNKIFELNGKNIKSNQRRPEKMDNFTSIFVGKGGGVKNERPPKTGPHHIFHPPAISLTVV</sequence>
<dbReference type="CDD" id="cd01650">
    <property type="entry name" value="RT_nLTR_like"/>
    <property type="match status" value="1"/>
</dbReference>
<dbReference type="Pfam" id="PF00078">
    <property type="entry name" value="RVT_1"/>
    <property type="match status" value="1"/>
</dbReference>
<dbReference type="PANTHER" id="PTHR31635:SF196">
    <property type="entry name" value="REVERSE TRANSCRIPTASE DOMAIN-CONTAINING PROTEIN-RELATED"/>
    <property type="match status" value="1"/>
</dbReference>
<dbReference type="Proteomes" id="UP000472263">
    <property type="component" value="Chromosome 13"/>
</dbReference>
<dbReference type="InterPro" id="IPR043502">
    <property type="entry name" value="DNA/RNA_pol_sf"/>
</dbReference>
<dbReference type="Ensembl" id="ENSMMDT00005012424.1">
    <property type="protein sequence ID" value="ENSMMDP00005012060.1"/>
    <property type="gene ID" value="ENSMMDG00005006415.1"/>
</dbReference>
<dbReference type="SUPFAM" id="SSF56672">
    <property type="entry name" value="DNA/RNA polymerases"/>
    <property type="match status" value="1"/>
</dbReference>
<dbReference type="InterPro" id="IPR000477">
    <property type="entry name" value="RT_dom"/>
</dbReference>
<evidence type="ECO:0000313" key="2">
    <source>
        <dbReference type="Ensembl" id="ENSMMDP00005012060.1"/>
    </source>
</evidence>
<protein>
    <recommendedName>
        <fullName evidence="1">Reverse transcriptase domain-containing protein</fullName>
    </recommendedName>
</protein>
<reference evidence="2" key="1">
    <citation type="submission" date="2019-06" db="EMBL/GenBank/DDBJ databases">
        <authorList>
            <consortium name="Wellcome Sanger Institute Data Sharing"/>
        </authorList>
    </citation>
    <scope>NUCLEOTIDE SEQUENCE [LARGE SCALE GENOMIC DNA]</scope>
</reference>
<dbReference type="GeneTree" id="ENSGT00940000163630"/>
<organism evidence="2 3">
    <name type="scientific">Myripristis murdjan</name>
    <name type="common">pinecone soldierfish</name>
    <dbReference type="NCBI Taxonomy" id="586833"/>
    <lineage>
        <taxon>Eukaryota</taxon>
        <taxon>Metazoa</taxon>
        <taxon>Chordata</taxon>
        <taxon>Craniata</taxon>
        <taxon>Vertebrata</taxon>
        <taxon>Euteleostomi</taxon>
        <taxon>Actinopterygii</taxon>
        <taxon>Neopterygii</taxon>
        <taxon>Teleostei</taxon>
        <taxon>Neoteleostei</taxon>
        <taxon>Acanthomorphata</taxon>
        <taxon>Holocentriformes</taxon>
        <taxon>Holocentridae</taxon>
        <taxon>Myripristis</taxon>
    </lineage>
</organism>
<proteinExistence type="predicted"/>
<feature type="domain" description="Reverse transcriptase" evidence="1">
    <location>
        <begin position="148"/>
        <end position="420"/>
    </location>
</feature>
<dbReference type="PANTHER" id="PTHR31635">
    <property type="entry name" value="REVERSE TRANSCRIPTASE DOMAIN-CONTAINING PROTEIN-RELATED"/>
    <property type="match status" value="1"/>
</dbReference>
<dbReference type="AlphaFoldDB" id="A0A667X2N1"/>
<keyword evidence="3" id="KW-1185">Reference proteome</keyword>
<name>A0A667X2N1_9TELE</name>
<accession>A0A667X2N1</accession>